<keyword evidence="4 6" id="KW-0697">Rotamase</keyword>
<comment type="catalytic activity">
    <reaction evidence="1 6 7">
        <text>[protein]-peptidylproline (omega=180) = [protein]-peptidylproline (omega=0)</text>
        <dbReference type="Rhea" id="RHEA:16237"/>
        <dbReference type="Rhea" id="RHEA-COMP:10747"/>
        <dbReference type="Rhea" id="RHEA-COMP:10748"/>
        <dbReference type="ChEBI" id="CHEBI:83833"/>
        <dbReference type="ChEBI" id="CHEBI:83834"/>
        <dbReference type="EC" id="5.2.1.8"/>
    </reaction>
</comment>
<dbReference type="Pfam" id="PF00254">
    <property type="entry name" value="FKBP_C"/>
    <property type="match status" value="1"/>
</dbReference>
<name>A0ABY8CBT8_9GAMM</name>
<sequence>MKKILFLSLGLFASQNAIAADPLATTEQKASYTLGSDLAKNFTQQGLNIDIKAFTLGLEDAINKRESRLTEEEMMKAITEVKKSMMQKQLAERKTQGEANAKEGKAFLAENAKKPGVKTLDNGIQYKVIKEGKGNSPTDEDTIFAHYQGSFIDGTVFDSSYQRGTPLKFQMGNVIKGWGEVLKNMKPGDKWETVIPAELAYGEKGAGESIGPNKTLLFTIELIQFDKGE</sequence>
<feature type="signal peptide" evidence="8">
    <location>
        <begin position="1"/>
        <end position="19"/>
    </location>
</feature>
<comment type="similarity">
    <text evidence="2 7">Belongs to the FKBP-type PPIase family.</text>
</comment>
<feature type="domain" description="PPIase FKBP-type" evidence="9">
    <location>
        <begin position="140"/>
        <end position="226"/>
    </location>
</feature>
<evidence type="ECO:0000313" key="11">
    <source>
        <dbReference type="Proteomes" id="UP001222275"/>
    </source>
</evidence>
<dbReference type="PRINTS" id="PR01730">
    <property type="entry name" value="INFPOTNTIATR"/>
</dbReference>
<evidence type="ECO:0000259" key="9">
    <source>
        <dbReference type="PROSITE" id="PS50059"/>
    </source>
</evidence>
<evidence type="ECO:0000256" key="6">
    <source>
        <dbReference type="PROSITE-ProRule" id="PRU00277"/>
    </source>
</evidence>
<evidence type="ECO:0000256" key="5">
    <source>
        <dbReference type="ARBA" id="ARBA00023235"/>
    </source>
</evidence>
<evidence type="ECO:0000256" key="7">
    <source>
        <dbReference type="RuleBase" id="RU003915"/>
    </source>
</evidence>
<organism evidence="10 11">
    <name type="scientific">Thiomicrorhabdus lithotrophica</name>
    <dbReference type="NCBI Taxonomy" id="2949997"/>
    <lineage>
        <taxon>Bacteria</taxon>
        <taxon>Pseudomonadati</taxon>
        <taxon>Pseudomonadota</taxon>
        <taxon>Gammaproteobacteria</taxon>
        <taxon>Thiotrichales</taxon>
        <taxon>Piscirickettsiaceae</taxon>
        <taxon>Thiomicrorhabdus</taxon>
    </lineage>
</organism>
<dbReference type="InterPro" id="IPR008104">
    <property type="entry name" value="INFPOTNTIATR"/>
</dbReference>
<evidence type="ECO:0000256" key="1">
    <source>
        <dbReference type="ARBA" id="ARBA00000971"/>
    </source>
</evidence>
<dbReference type="InterPro" id="IPR001179">
    <property type="entry name" value="PPIase_FKBP_dom"/>
</dbReference>
<evidence type="ECO:0000256" key="3">
    <source>
        <dbReference type="ARBA" id="ARBA00022729"/>
    </source>
</evidence>
<dbReference type="Gene3D" id="1.10.287.460">
    <property type="entry name" value="Peptidyl-prolyl cis-trans isomerase, FKBP-type, N-terminal domain"/>
    <property type="match status" value="1"/>
</dbReference>
<dbReference type="Gene3D" id="3.10.50.40">
    <property type="match status" value="1"/>
</dbReference>
<keyword evidence="5 6" id="KW-0413">Isomerase</keyword>
<evidence type="ECO:0000256" key="4">
    <source>
        <dbReference type="ARBA" id="ARBA00023110"/>
    </source>
</evidence>
<dbReference type="InterPro" id="IPR000774">
    <property type="entry name" value="PPIase_FKBP_N"/>
</dbReference>
<keyword evidence="11" id="KW-1185">Reference proteome</keyword>
<protein>
    <recommendedName>
        <fullName evidence="7">Peptidyl-prolyl cis-trans isomerase</fullName>
        <ecNumber evidence="7">5.2.1.8</ecNumber>
    </recommendedName>
</protein>
<proteinExistence type="inferred from homology"/>
<feature type="chain" id="PRO_5045268919" description="Peptidyl-prolyl cis-trans isomerase" evidence="8">
    <location>
        <begin position="20"/>
        <end position="229"/>
    </location>
</feature>
<gene>
    <name evidence="10" type="ORF">NR989_03915</name>
</gene>
<dbReference type="EC" id="5.2.1.8" evidence="7"/>
<dbReference type="PROSITE" id="PS50059">
    <property type="entry name" value="FKBP_PPIASE"/>
    <property type="match status" value="1"/>
</dbReference>
<dbReference type="Proteomes" id="UP001222275">
    <property type="component" value="Chromosome"/>
</dbReference>
<keyword evidence="3 8" id="KW-0732">Signal</keyword>
<dbReference type="EMBL" id="CP102381">
    <property type="protein sequence ID" value="WEJ63409.1"/>
    <property type="molecule type" value="Genomic_DNA"/>
</dbReference>
<dbReference type="GO" id="GO:0016853">
    <property type="term" value="F:isomerase activity"/>
    <property type="evidence" value="ECO:0007669"/>
    <property type="project" value="UniProtKB-KW"/>
</dbReference>
<dbReference type="Pfam" id="PF01346">
    <property type="entry name" value="FKBP_N"/>
    <property type="match status" value="1"/>
</dbReference>
<dbReference type="InterPro" id="IPR036944">
    <property type="entry name" value="PPIase_FKBP_N_sf"/>
</dbReference>
<evidence type="ECO:0000313" key="10">
    <source>
        <dbReference type="EMBL" id="WEJ63409.1"/>
    </source>
</evidence>
<dbReference type="SUPFAM" id="SSF54534">
    <property type="entry name" value="FKBP-like"/>
    <property type="match status" value="1"/>
</dbReference>
<dbReference type="PANTHER" id="PTHR43811:SF57">
    <property type="entry name" value="FKBP-TYPE PEPTIDYL-PROLYL CIS-TRANS ISOMERASE FKPA-RELATED"/>
    <property type="match status" value="1"/>
</dbReference>
<dbReference type="RefSeq" id="WP_275595665.1">
    <property type="nucleotide sequence ID" value="NZ_CP102381.1"/>
</dbReference>
<evidence type="ECO:0000256" key="2">
    <source>
        <dbReference type="ARBA" id="ARBA00006577"/>
    </source>
</evidence>
<reference evidence="10 11" key="1">
    <citation type="submission" date="2022-06" db="EMBL/GenBank/DDBJ databases">
        <title>Thiomicrohabdus sp. nov, an obligately chemolithoautotrophic, sulfur-oxidizing bacterium isolated from beach of Guanyin Mountain. Amoy.</title>
        <authorList>
            <person name="Zhu H."/>
        </authorList>
    </citation>
    <scope>NUCLEOTIDE SEQUENCE [LARGE SCALE GENOMIC DNA]</scope>
    <source>
        <strain evidence="10 11">XGS-01</strain>
    </source>
</reference>
<dbReference type="InterPro" id="IPR046357">
    <property type="entry name" value="PPIase_dom_sf"/>
</dbReference>
<dbReference type="PANTHER" id="PTHR43811">
    <property type="entry name" value="FKBP-TYPE PEPTIDYL-PROLYL CIS-TRANS ISOMERASE FKPA"/>
    <property type="match status" value="1"/>
</dbReference>
<accession>A0ABY8CBT8</accession>
<evidence type="ECO:0000256" key="8">
    <source>
        <dbReference type="SAM" id="SignalP"/>
    </source>
</evidence>